<dbReference type="AlphaFoldDB" id="Q965U4"/>
<keyword evidence="3 5" id="KW-1133">Transmembrane helix</keyword>
<dbReference type="FunCoup" id="Q965U4">
    <property type="interactions" value="8"/>
</dbReference>
<evidence type="ECO:0000259" key="6">
    <source>
        <dbReference type="PROSITE" id="PS50262"/>
    </source>
</evidence>
<dbReference type="CTD" id="190064"/>
<feature type="transmembrane region" description="Helical" evidence="5">
    <location>
        <begin position="222"/>
        <end position="242"/>
    </location>
</feature>
<dbReference type="OMA" id="WYFETIL"/>
<feature type="transmembrane region" description="Helical" evidence="5">
    <location>
        <begin position="121"/>
        <end position="143"/>
    </location>
</feature>
<dbReference type="eggNOG" id="ENOG502TFQT">
    <property type="taxonomic scope" value="Eukaryota"/>
</dbReference>
<dbReference type="PROSITE" id="PS00237">
    <property type="entry name" value="G_PROTEIN_RECEP_F1_1"/>
    <property type="match status" value="1"/>
</dbReference>
<dbReference type="WormBase" id="Y49C4A.5">
    <property type="protein sequence ID" value="CE26128"/>
    <property type="gene ID" value="WBGene00005895"/>
    <property type="gene designation" value="srx-4"/>
</dbReference>
<dbReference type="EMBL" id="BX284605">
    <property type="protein sequence ID" value="CCD72460.1"/>
    <property type="molecule type" value="Genomic_DNA"/>
</dbReference>
<dbReference type="Proteomes" id="UP000001940">
    <property type="component" value="Chromosome V"/>
</dbReference>
<dbReference type="RefSeq" id="NP_503296.1">
    <property type="nucleotide sequence ID" value="NM_070895.1"/>
</dbReference>
<proteinExistence type="predicted"/>
<evidence type="ECO:0000313" key="9">
    <source>
        <dbReference type="WormBase" id="Y49C4A.5"/>
    </source>
</evidence>
<dbReference type="CDD" id="cd00637">
    <property type="entry name" value="7tm_classA_rhodopsin-like"/>
    <property type="match status" value="1"/>
</dbReference>
<feature type="transmembrane region" description="Helical" evidence="5">
    <location>
        <begin position="86"/>
        <end position="109"/>
    </location>
</feature>
<dbReference type="PROSITE" id="PS50262">
    <property type="entry name" value="G_PROTEIN_RECEP_F1_2"/>
    <property type="match status" value="1"/>
</dbReference>
<keyword evidence="2 5" id="KW-0812">Transmembrane</keyword>
<feature type="transmembrane region" description="Helical" evidence="5">
    <location>
        <begin position="254"/>
        <end position="278"/>
    </location>
</feature>
<dbReference type="HOGENOM" id="CLU_059457_0_0_1"/>
<dbReference type="AGR" id="WB:WBGene00005895"/>
<dbReference type="Gene3D" id="1.20.1070.10">
    <property type="entry name" value="Rhodopsin 7-helix transmembrane proteins"/>
    <property type="match status" value="1"/>
</dbReference>
<dbReference type="InParanoid" id="Q965U4"/>
<dbReference type="PhylomeDB" id="Q965U4"/>
<organism evidence="7 8">
    <name type="scientific">Caenorhabditis elegans</name>
    <dbReference type="NCBI Taxonomy" id="6239"/>
    <lineage>
        <taxon>Eukaryota</taxon>
        <taxon>Metazoa</taxon>
        <taxon>Ecdysozoa</taxon>
        <taxon>Nematoda</taxon>
        <taxon>Chromadorea</taxon>
        <taxon>Rhabditida</taxon>
        <taxon>Rhabditina</taxon>
        <taxon>Rhabditomorpha</taxon>
        <taxon>Rhabditoidea</taxon>
        <taxon>Rhabditidae</taxon>
        <taxon>Peloderinae</taxon>
        <taxon>Caenorhabditis</taxon>
    </lineage>
</organism>
<dbReference type="OrthoDB" id="5857978at2759"/>
<evidence type="ECO:0000256" key="2">
    <source>
        <dbReference type="ARBA" id="ARBA00022692"/>
    </source>
</evidence>
<dbReference type="GO" id="GO:0004930">
    <property type="term" value="F:G protein-coupled receptor activity"/>
    <property type="evidence" value="ECO:0007669"/>
    <property type="project" value="InterPro"/>
</dbReference>
<feature type="domain" description="G-protein coupled receptors family 1 profile" evidence="6">
    <location>
        <begin position="23"/>
        <end position="275"/>
    </location>
</feature>
<dbReference type="InterPro" id="IPR019430">
    <property type="entry name" value="7TM_GPCR_serpentine_rcpt_Srx"/>
</dbReference>
<evidence type="ECO:0000256" key="3">
    <source>
        <dbReference type="ARBA" id="ARBA00022989"/>
    </source>
</evidence>
<dbReference type="Pfam" id="PF10328">
    <property type="entry name" value="7TM_GPCR_Srx"/>
    <property type="match status" value="1"/>
</dbReference>
<evidence type="ECO:0000256" key="1">
    <source>
        <dbReference type="ARBA" id="ARBA00004370"/>
    </source>
</evidence>
<comment type="subcellular location">
    <subcellularLocation>
        <location evidence="1">Membrane</location>
    </subcellularLocation>
</comment>
<keyword evidence="8" id="KW-1185">Reference proteome</keyword>
<dbReference type="GeneID" id="190064"/>
<evidence type="ECO:0000256" key="5">
    <source>
        <dbReference type="SAM" id="Phobius"/>
    </source>
</evidence>
<accession>Q965U4</accession>
<name>Q965U4_CAEEL</name>
<keyword evidence="7" id="KW-0675">Receptor</keyword>
<dbReference type="SMR" id="Q965U4"/>
<dbReference type="PaxDb" id="6239-Y49C4A.5"/>
<protein>
    <submittedName>
        <fullName evidence="7">G-protein coupled receptors family 1 profile domain-containing protein</fullName>
    </submittedName>
</protein>
<gene>
    <name evidence="7 9" type="primary">srx-4</name>
    <name evidence="7" type="ORF">CELE_Y49C4A.5</name>
    <name evidence="9" type="ORF">Y49C4A.5</name>
</gene>
<feature type="transmembrane region" description="Helical" evidence="5">
    <location>
        <begin position="43"/>
        <end position="66"/>
    </location>
</feature>
<dbReference type="GO" id="GO:0016020">
    <property type="term" value="C:membrane"/>
    <property type="evidence" value="ECO:0007669"/>
    <property type="project" value="UniProtKB-SubCell"/>
</dbReference>
<dbReference type="InterPro" id="IPR000276">
    <property type="entry name" value="GPCR_Rhodpsn"/>
</dbReference>
<evidence type="ECO:0000256" key="4">
    <source>
        <dbReference type="ARBA" id="ARBA00023136"/>
    </source>
</evidence>
<evidence type="ECO:0000313" key="8">
    <source>
        <dbReference type="Proteomes" id="UP000001940"/>
    </source>
</evidence>
<keyword evidence="4 5" id="KW-0472">Membrane</keyword>
<sequence length="349" mass="40022">MEFPLKPFLGFLFGLLSGISLILNLITIIAVFRLAFCKRKNPVYIVSFFNILSDVFQVSAATFYSAPSIITSSFLTSFSKTNTLNTTLSSIFLFLWYFETILQVVMGLNRYVIICLQKHKIFTFRTTILLIVLSIPVSLGFMFKSQYWNLCCTFVYDHNYLSYSYNVIEGVANSSNNFDVPLNALSSVVSAFFYVMIFWTVHKSTPNSSTGEEQKLRRERDVKYAFQFCLLLIFYICAWSLFRILPLIIANHGIEWFVLIPMFYTLNCTSNAIIYLGFNSEVQENLKPQKLQSILRILKFMKPEPSFQDVSLANATNASSVAPIRHVALRFVPKKIHQPFRSIGVREGP</sequence>
<feature type="transmembrane region" description="Helical" evidence="5">
    <location>
        <begin position="12"/>
        <end position="36"/>
    </location>
</feature>
<dbReference type="PANTHER" id="PTHR22718">
    <property type="entry name" value="SERPENTINE RECEPTOR, CLASS X"/>
    <property type="match status" value="1"/>
</dbReference>
<dbReference type="SUPFAM" id="SSF81321">
    <property type="entry name" value="Family A G protein-coupled receptor-like"/>
    <property type="match status" value="1"/>
</dbReference>
<feature type="transmembrane region" description="Helical" evidence="5">
    <location>
        <begin position="182"/>
        <end position="201"/>
    </location>
</feature>
<dbReference type="PANTHER" id="PTHR22718:SF22">
    <property type="entry name" value="7TM GPCR SERPENTINE RECEPTOR CLASS X (SRX) DOMAIN-CONTAINING PROTEIN-RELATED"/>
    <property type="match status" value="1"/>
</dbReference>
<dbReference type="UCSC" id="Y49C4A.5">
    <property type="organism name" value="c. elegans"/>
</dbReference>
<dbReference type="InterPro" id="IPR017452">
    <property type="entry name" value="GPCR_Rhodpsn_7TM"/>
</dbReference>
<dbReference type="KEGG" id="cel:CELE_Y49C4A.5"/>
<evidence type="ECO:0000313" key="7">
    <source>
        <dbReference type="EMBL" id="CCD72460.1"/>
    </source>
</evidence>
<reference evidence="7 8" key="1">
    <citation type="journal article" date="1998" name="Science">
        <title>Genome sequence of the nematode C. elegans: a platform for investigating biology.</title>
        <authorList>
            <consortium name="The C. elegans sequencing consortium"/>
            <person name="Sulson J.E."/>
            <person name="Waterston R."/>
        </authorList>
    </citation>
    <scope>NUCLEOTIDE SEQUENCE [LARGE SCALE GENOMIC DNA]</scope>
    <source>
        <strain evidence="7 8">Bristol N2</strain>
    </source>
</reference>